<dbReference type="Proteomes" id="UP000053237">
    <property type="component" value="Unassembled WGS sequence"/>
</dbReference>
<name>A0A024GCD9_9STRA</name>
<evidence type="ECO:0000256" key="2">
    <source>
        <dbReference type="SAM" id="MobiDB-lite"/>
    </source>
</evidence>
<gene>
    <name evidence="3" type="ORF">BN9_052140</name>
</gene>
<evidence type="ECO:0000313" key="3">
    <source>
        <dbReference type="EMBL" id="CCI44405.1"/>
    </source>
</evidence>
<evidence type="ECO:0000256" key="1">
    <source>
        <dbReference type="SAM" id="Coils"/>
    </source>
</evidence>
<feature type="coiled-coil region" evidence="1">
    <location>
        <begin position="54"/>
        <end position="81"/>
    </location>
</feature>
<comment type="caution">
    <text evidence="3">The sequence shown here is derived from an EMBL/GenBank/DDBJ whole genome shotgun (WGS) entry which is preliminary data.</text>
</comment>
<dbReference type="EMBL" id="CAIX01000069">
    <property type="protein sequence ID" value="CCI44405.1"/>
    <property type="molecule type" value="Genomic_DNA"/>
</dbReference>
<dbReference type="InParanoid" id="A0A024GCD9"/>
<proteinExistence type="predicted"/>
<evidence type="ECO:0000313" key="4">
    <source>
        <dbReference type="Proteomes" id="UP000053237"/>
    </source>
</evidence>
<reference evidence="3 4" key="1">
    <citation type="submission" date="2012-05" db="EMBL/GenBank/DDBJ databases">
        <title>Recombination and specialization in a pathogen metapopulation.</title>
        <authorList>
            <person name="Gardiner A."/>
            <person name="Kemen E."/>
            <person name="Schultz-Larsen T."/>
            <person name="MacLean D."/>
            <person name="Van Oosterhout C."/>
            <person name="Jones J.D.G."/>
        </authorList>
    </citation>
    <scope>NUCLEOTIDE SEQUENCE [LARGE SCALE GENOMIC DNA]</scope>
    <source>
        <strain evidence="3 4">Ac Nc2</strain>
    </source>
</reference>
<feature type="compositionally biased region" description="Polar residues" evidence="2">
    <location>
        <begin position="81"/>
        <end position="90"/>
    </location>
</feature>
<keyword evidence="1" id="KW-0175">Coiled coil</keyword>
<dbReference type="AlphaFoldDB" id="A0A024GCD9"/>
<protein>
    <submittedName>
        <fullName evidence="3">Uncharacterized protein</fullName>
    </submittedName>
</protein>
<accession>A0A024GCD9</accession>
<feature type="region of interest" description="Disordered" evidence="2">
    <location>
        <begin position="81"/>
        <end position="110"/>
    </location>
</feature>
<organism evidence="3 4">
    <name type="scientific">Albugo candida</name>
    <dbReference type="NCBI Taxonomy" id="65357"/>
    <lineage>
        <taxon>Eukaryota</taxon>
        <taxon>Sar</taxon>
        <taxon>Stramenopiles</taxon>
        <taxon>Oomycota</taxon>
        <taxon>Peronosporomycetes</taxon>
        <taxon>Albuginales</taxon>
        <taxon>Albuginaceae</taxon>
        <taxon>Albugo</taxon>
    </lineage>
</organism>
<sequence>MTTRPLSPTTDPLKSLMKYAETKLTSEIIPAPEEIVWNDTLSLNAELFDYDFSCERIFLELTQAEQETRRKEEELNTLRSTIASQSNSINESERTAQRQVEEKTSHHDASTMRFQRQSTADDIAIAISASLQDY</sequence>
<dbReference type="OrthoDB" id="79269at2759"/>
<feature type="compositionally biased region" description="Basic and acidic residues" evidence="2">
    <location>
        <begin position="91"/>
        <end position="110"/>
    </location>
</feature>
<keyword evidence="4" id="KW-1185">Reference proteome</keyword>